<gene>
    <name evidence="3" type="ORF">LOKO_01907</name>
</gene>
<dbReference type="STRING" id="507626.LOKO_01907"/>
<reference evidence="3 4" key="1">
    <citation type="journal article" date="2016" name="Genome Announc.">
        <title>Draft Genome Sequence of 'Halomonas chromatireducens' Strain AGD 8-3, a Haloalkaliphilic Chromate- and Selenite-Reducing Gammaproteobacterium.</title>
        <authorList>
            <person name="Sharko F.S."/>
            <person name="Shapovalova A.A."/>
            <person name="Tsygankova S.V."/>
            <person name="Komova A.V."/>
            <person name="Boulygina E.S."/>
            <person name="Teslyuk A.B."/>
            <person name="Gotovtsev P.M."/>
            <person name="Namsaraev Z.B."/>
            <person name="Khijniak T.V."/>
            <person name="Nedoluzhko A.V."/>
            <person name="Vasilov R.G."/>
        </authorList>
    </citation>
    <scope>NUCLEOTIDE SEQUENCE [LARGE SCALE GENOMIC DNA]</scope>
    <source>
        <strain evidence="3 4">AGD 8-3</strain>
    </source>
</reference>
<keyword evidence="1" id="KW-1133">Transmembrane helix</keyword>
<dbReference type="SUPFAM" id="SSF81665">
    <property type="entry name" value="Calcium ATPase, transmembrane domain M"/>
    <property type="match status" value="1"/>
</dbReference>
<dbReference type="Gene3D" id="1.20.1110.10">
    <property type="entry name" value="Calcium-transporting ATPase, transmembrane domain"/>
    <property type="match status" value="1"/>
</dbReference>
<dbReference type="AlphaFoldDB" id="A0A0X8HE47"/>
<dbReference type="GO" id="GO:0022857">
    <property type="term" value="F:transmembrane transporter activity"/>
    <property type="evidence" value="ECO:0007669"/>
    <property type="project" value="UniProtKB-ARBA"/>
</dbReference>
<proteinExistence type="predicted"/>
<evidence type="ECO:0000313" key="4">
    <source>
        <dbReference type="Proteomes" id="UP000063387"/>
    </source>
</evidence>
<feature type="transmembrane region" description="Helical" evidence="1">
    <location>
        <begin position="43"/>
        <end position="61"/>
    </location>
</feature>
<sequence length="119" mass="12756">MNSLLCGSEGSLVMGSAAYLINSRFLVHSALSVQGIFGSQPVWMAIGLVVLLQLGWTYLPFMQTVFGSAGLAPLHWLVILAGSVSIFLIVELEKWVLRVRKSPDTPAAGQHDKASASTQ</sequence>
<keyword evidence="1" id="KW-0812">Transmembrane</keyword>
<evidence type="ECO:0000256" key="1">
    <source>
        <dbReference type="SAM" id="Phobius"/>
    </source>
</evidence>
<dbReference type="PATRIC" id="fig|507626.3.peg.1903"/>
<evidence type="ECO:0000259" key="2">
    <source>
        <dbReference type="Pfam" id="PF00689"/>
    </source>
</evidence>
<reference evidence="3 4" key="2">
    <citation type="submission" date="2016-02" db="EMBL/GenBank/DDBJ databases">
        <authorList>
            <person name="Wen L."/>
            <person name="He K."/>
            <person name="Yang H."/>
        </authorList>
    </citation>
    <scope>NUCLEOTIDE SEQUENCE [LARGE SCALE GENOMIC DNA]</scope>
    <source>
        <strain evidence="3 4">AGD 8-3</strain>
    </source>
</reference>
<feature type="transmembrane region" description="Helical" evidence="1">
    <location>
        <begin position="73"/>
        <end position="92"/>
    </location>
</feature>
<feature type="transmembrane region" description="Helical" evidence="1">
    <location>
        <begin position="12"/>
        <end position="31"/>
    </location>
</feature>
<dbReference type="EMBL" id="CP014226">
    <property type="protein sequence ID" value="AMD00975.1"/>
    <property type="molecule type" value="Genomic_DNA"/>
</dbReference>
<protein>
    <recommendedName>
        <fullName evidence="2">Cation-transporting P-type ATPase C-terminal domain-containing protein</fullName>
    </recommendedName>
</protein>
<feature type="domain" description="Cation-transporting P-type ATPase C-terminal" evidence="2">
    <location>
        <begin position="11"/>
        <end position="96"/>
    </location>
</feature>
<dbReference type="KEGG" id="hco:LOKO_01907"/>
<dbReference type="Pfam" id="PF00689">
    <property type="entry name" value="Cation_ATPase_C"/>
    <property type="match status" value="1"/>
</dbReference>
<dbReference type="InterPro" id="IPR023298">
    <property type="entry name" value="ATPase_P-typ_TM_dom_sf"/>
</dbReference>
<name>A0A0X8HE47_9GAMM</name>
<keyword evidence="4" id="KW-1185">Reference proteome</keyword>
<accession>A0A0X8HE47</accession>
<evidence type="ECO:0000313" key="3">
    <source>
        <dbReference type="EMBL" id="AMD00975.1"/>
    </source>
</evidence>
<organism evidence="3 4">
    <name type="scientific">Halomonas chromatireducens</name>
    <dbReference type="NCBI Taxonomy" id="507626"/>
    <lineage>
        <taxon>Bacteria</taxon>
        <taxon>Pseudomonadati</taxon>
        <taxon>Pseudomonadota</taxon>
        <taxon>Gammaproteobacteria</taxon>
        <taxon>Oceanospirillales</taxon>
        <taxon>Halomonadaceae</taxon>
        <taxon>Halomonas</taxon>
    </lineage>
</organism>
<dbReference type="Proteomes" id="UP000063387">
    <property type="component" value="Chromosome"/>
</dbReference>
<dbReference type="OrthoDB" id="9814270at2"/>
<keyword evidence="1" id="KW-0472">Membrane</keyword>
<dbReference type="InterPro" id="IPR006068">
    <property type="entry name" value="ATPase_P-typ_cation-transptr_C"/>
</dbReference>